<dbReference type="AlphaFoldDB" id="A0A2R7Y6K6"/>
<evidence type="ECO:0000313" key="2">
    <source>
        <dbReference type="Proteomes" id="UP000244066"/>
    </source>
</evidence>
<dbReference type="InterPro" id="IPR046257">
    <property type="entry name" value="DUF6290"/>
</dbReference>
<sequence>MDVRKTCWISVKVSQTVAKIVKLTASTMGISISEFARQAILEKLERMNLMGSEVKALIAQETSSSDPKRRAGELE</sequence>
<dbReference type="Pfam" id="PF19807">
    <property type="entry name" value="DUF6290"/>
    <property type="match status" value="1"/>
</dbReference>
<name>A0A2R7Y6K6_9ARCH</name>
<evidence type="ECO:0000313" key="1">
    <source>
        <dbReference type="EMBL" id="PUA32959.1"/>
    </source>
</evidence>
<comment type="caution">
    <text evidence="1">The sequence shown here is derived from an EMBL/GenBank/DDBJ whole genome shotgun (WGS) entry which is preliminary data.</text>
</comment>
<dbReference type="Proteomes" id="UP000244066">
    <property type="component" value="Unassembled WGS sequence"/>
</dbReference>
<organism evidence="1 2">
    <name type="scientific">Candidatus Terraquivivens tikiterensis</name>
    <dbReference type="NCBI Taxonomy" id="1980982"/>
    <lineage>
        <taxon>Archaea</taxon>
        <taxon>Nitrososphaerota</taxon>
        <taxon>Candidatus Wolframiiraptoraceae</taxon>
        <taxon>Candidatus Terraquivivens</taxon>
    </lineage>
</organism>
<proteinExistence type="predicted"/>
<gene>
    <name evidence="1" type="ORF">B9J98_03485</name>
</gene>
<protein>
    <submittedName>
        <fullName evidence="1">Uncharacterized protein</fullName>
    </submittedName>
</protein>
<dbReference type="EMBL" id="NDWU01000006">
    <property type="protein sequence ID" value="PUA32959.1"/>
    <property type="molecule type" value="Genomic_DNA"/>
</dbReference>
<reference evidence="1 2" key="1">
    <citation type="submission" date="2017-04" db="EMBL/GenBank/DDBJ databases">
        <title>Draft Aigarchaeota genome from a New Zealand hot spring.</title>
        <authorList>
            <person name="Reysenbach A.-L."/>
            <person name="Donaho J.A."/>
            <person name="Gerhart J."/>
            <person name="Kelley J.F."/>
            <person name="Kouba K."/>
            <person name="Podar M."/>
            <person name="Stott M."/>
        </authorList>
    </citation>
    <scope>NUCLEOTIDE SEQUENCE [LARGE SCALE GENOMIC DNA]</scope>
    <source>
        <strain evidence="1">NZ13_MG1</strain>
    </source>
</reference>
<accession>A0A2R7Y6K6</accession>